<evidence type="ECO:0000313" key="5">
    <source>
        <dbReference type="EMBL" id="PYE85129.1"/>
    </source>
</evidence>
<reference evidence="5 6" key="1">
    <citation type="submission" date="2018-06" db="EMBL/GenBank/DDBJ databases">
        <title>Genomic Encyclopedia of Type Strains, Phase III (KMG-III): the genomes of soil and plant-associated and newly described type strains.</title>
        <authorList>
            <person name="Whitman W."/>
        </authorList>
    </citation>
    <scope>NUCLEOTIDE SEQUENCE [LARGE SCALE GENOMIC DNA]</scope>
    <source>
        <strain evidence="5 6">ORS 1419</strain>
    </source>
</reference>
<sequence>MLELKPNLRGSLTHQVKATDLATNWRNDVPVLATPILLWLTELACMRAIEGTLSDGQMTVGLSHDTSHLAPTPSGWNIHIGARLEAIENRKLIFSVEGQDGQETILRGKHVRAIVDRERFLAGVEAKAKGPNANKIPTPQNGILTASANNTGAPS</sequence>
<evidence type="ECO:0000256" key="3">
    <source>
        <dbReference type="SAM" id="MobiDB-lite"/>
    </source>
</evidence>
<feature type="active site" evidence="1">
    <location>
        <position position="34"/>
    </location>
</feature>
<accession>A0A318SXN1</accession>
<dbReference type="EMBL" id="QJTF01000042">
    <property type="protein sequence ID" value="PYE85129.1"/>
    <property type="molecule type" value="Genomic_DNA"/>
</dbReference>
<proteinExistence type="predicted"/>
<evidence type="ECO:0000259" key="4">
    <source>
        <dbReference type="Pfam" id="PF22636"/>
    </source>
</evidence>
<dbReference type="PANTHER" id="PTHR36934:SF1">
    <property type="entry name" value="THIOESTERASE DOMAIN-CONTAINING PROTEIN"/>
    <property type="match status" value="1"/>
</dbReference>
<gene>
    <name evidence="5" type="ORF">C7477_1427</name>
</gene>
<evidence type="ECO:0000313" key="6">
    <source>
        <dbReference type="Proteomes" id="UP000247454"/>
    </source>
</evidence>
<protein>
    <submittedName>
        <fullName evidence="5">Putative thioesterase</fullName>
    </submittedName>
</protein>
<dbReference type="SUPFAM" id="SSF54637">
    <property type="entry name" value="Thioesterase/thiol ester dehydrase-isomerase"/>
    <property type="match status" value="1"/>
</dbReference>
<feature type="active site" evidence="1">
    <location>
        <position position="42"/>
    </location>
</feature>
<feature type="binding site" evidence="2">
    <location>
        <position position="61"/>
    </location>
    <ligand>
        <name>substrate</name>
    </ligand>
</feature>
<feature type="domain" description="Fluoroacetyl-CoA-specific thioesterase-like" evidence="4">
    <location>
        <begin position="16"/>
        <end position="118"/>
    </location>
</feature>
<dbReference type="Pfam" id="PF22636">
    <property type="entry name" value="FlK"/>
    <property type="match status" value="1"/>
</dbReference>
<feature type="active site" evidence="1">
    <location>
        <position position="68"/>
    </location>
</feature>
<dbReference type="PIRSF" id="PIRSF014972">
    <property type="entry name" value="FlK"/>
    <property type="match status" value="1"/>
</dbReference>
<evidence type="ECO:0000256" key="2">
    <source>
        <dbReference type="PIRSR" id="PIRSR014972-2"/>
    </source>
</evidence>
<name>A0A318SXN1_9HYPH</name>
<feature type="binding site" evidence="2">
    <location>
        <position position="112"/>
    </location>
    <ligand>
        <name>substrate</name>
    </ligand>
</feature>
<dbReference type="Gene3D" id="3.10.129.10">
    <property type="entry name" value="Hotdog Thioesterase"/>
    <property type="match status" value="1"/>
</dbReference>
<dbReference type="Proteomes" id="UP000247454">
    <property type="component" value="Unassembled WGS sequence"/>
</dbReference>
<organism evidence="5 6">
    <name type="scientific">Phyllobacterium leguminum</name>
    <dbReference type="NCBI Taxonomy" id="314237"/>
    <lineage>
        <taxon>Bacteria</taxon>
        <taxon>Pseudomonadati</taxon>
        <taxon>Pseudomonadota</taxon>
        <taxon>Alphaproteobacteria</taxon>
        <taxon>Hyphomicrobiales</taxon>
        <taxon>Phyllobacteriaceae</taxon>
        <taxon>Phyllobacterium</taxon>
    </lineage>
</organism>
<dbReference type="PANTHER" id="PTHR36934">
    <property type="entry name" value="BLR0278 PROTEIN"/>
    <property type="match status" value="1"/>
</dbReference>
<dbReference type="AlphaFoldDB" id="A0A318SXN1"/>
<dbReference type="RefSeq" id="WP_181418471.1">
    <property type="nucleotide sequence ID" value="NZ_QJTF01000042.1"/>
</dbReference>
<feature type="binding site" evidence="2">
    <location>
        <position position="61"/>
    </location>
    <ligand>
        <name>CoA</name>
        <dbReference type="ChEBI" id="CHEBI:57287"/>
    </ligand>
</feature>
<dbReference type="InterPro" id="IPR054485">
    <property type="entry name" value="FlK-like_dom"/>
</dbReference>
<evidence type="ECO:0000256" key="1">
    <source>
        <dbReference type="PIRSR" id="PIRSR014972-1"/>
    </source>
</evidence>
<feature type="compositionally biased region" description="Polar residues" evidence="3">
    <location>
        <begin position="135"/>
        <end position="155"/>
    </location>
</feature>
<comment type="caution">
    <text evidence="5">The sequence shown here is derived from an EMBL/GenBank/DDBJ whole genome shotgun (WGS) entry which is preliminary data.</text>
</comment>
<dbReference type="InterPro" id="IPR025540">
    <property type="entry name" value="FlK"/>
</dbReference>
<feature type="region of interest" description="Disordered" evidence="3">
    <location>
        <begin position="129"/>
        <end position="155"/>
    </location>
</feature>
<dbReference type="InterPro" id="IPR029069">
    <property type="entry name" value="HotDog_dom_sf"/>
</dbReference>
<keyword evidence="6" id="KW-1185">Reference proteome</keyword>